<keyword evidence="3" id="KW-1185">Reference proteome</keyword>
<feature type="transmembrane region" description="Helical" evidence="1">
    <location>
        <begin position="251"/>
        <end position="266"/>
    </location>
</feature>
<dbReference type="eggNOG" id="COG1906">
    <property type="taxonomic scope" value="Bacteria"/>
</dbReference>
<evidence type="ECO:0000313" key="3">
    <source>
        <dbReference type="Proteomes" id="UP000001052"/>
    </source>
</evidence>
<feature type="transmembrane region" description="Helical" evidence="1">
    <location>
        <begin position="6"/>
        <end position="22"/>
    </location>
</feature>
<keyword evidence="1" id="KW-0812">Transmembrane</keyword>
<feature type="transmembrane region" description="Helical" evidence="1">
    <location>
        <begin position="100"/>
        <end position="125"/>
    </location>
</feature>
<gene>
    <name evidence="2" type="ordered locus">Dret_1979</name>
</gene>
<feature type="transmembrane region" description="Helical" evidence="1">
    <location>
        <begin position="318"/>
        <end position="351"/>
    </location>
</feature>
<reference evidence="3" key="1">
    <citation type="submission" date="2009-09" db="EMBL/GenBank/DDBJ databases">
        <title>The complete chromosome of Desulfohalobium retbaense DSM 5692.</title>
        <authorList>
            <consortium name="US DOE Joint Genome Institute (JGI-PGF)"/>
            <person name="Lucas S."/>
            <person name="Copeland A."/>
            <person name="Lapidus A."/>
            <person name="Glavina del Rio T."/>
            <person name="Dalin E."/>
            <person name="Tice H."/>
            <person name="Bruce D."/>
            <person name="Goodwin L."/>
            <person name="Pitluck S."/>
            <person name="Kyrpides N."/>
            <person name="Mavromatis K."/>
            <person name="Ivanova N."/>
            <person name="Mikhailova N."/>
            <person name="Munk A.C."/>
            <person name="Brettin T."/>
            <person name="Detter J.C."/>
            <person name="Han C."/>
            <person name="Tapia R."/>
            <person name="Larimer F."/>
            <person name="Land M."/>
            <person name="Hauser L."/>
            <person name="Markowitz V."/>
            <person name="Cheng J.-F."/>
            <person name="Hugenholtz P."/>
            <person name="Woyke T."/>
            <person name="Wu D."/>
            <person name="Spring S."/>
            <person name="Klenk H.-P."/>
            <person name="Eisen J.A."/>
        </authorList>
    </citation>
    <scope>NUCLEOTIDE SEQUENCE [LARGE SCALE GENOMIC DNA]</scope>
    <source>
        <strain evidence="3">DSM 5692</strain>
    </source>
</reference>
<feature type="transmembrane region" description="Helical" evidence="1">
    <location>
        <begin position="29"/>
        <end position="49"/>
    </location>
</feature>
<dbReference type="OrthoDB" id="367235at2"/>
<feature type="transmembrane region" description="Helical" evidence="1">
    <location>
        <begin position="278"/>
        <end position="298"/>
    </location>
</feature>
<evidence type="ECO:0000313" key="2">
    <source>
        <dbReference type="EMBL" id="ACV69263.1"/>
    </source>
</evidence>
<dbReference type="Pfam" id="PF04165">
    <property type="entry name" value="DUF401"/>
    <property type="match status" value="2"/>
</dbReference>
<dbReference type="RefSeq" id="WP_015752406.1">
    <property type="nucleotide sequence ID" value="NC_013223.1"/>
</dbReference>
<dbReference type="PANTHER" id="PTHR39556">
    <property type="entry name" value="PROTEIN, PUTATIVE-RELATED"/>
    <property type="match status" value="1"/>
</dbReference>
<feature type="transmembrane region" description="Helical" evidence="1">
    <location>
        <begin position="61"/>
        <end position="79"/>
    </location>
</feature>
<evidence type="ECO:0008006" key="4">
    <source>
        <dbReference type="Google" id="ProtNLM"/>
    </source>
</evidence>
<protein>
    <recommendedName>
        <fullName evidence="4">DUF401 family protein</fullName>
    </recommendedName>
</protein>
<proteinExistence type="predicted"/>
<feature type="transmembrane region" description="Helical" evidence="1">
    <location>
        <begin position="145"/>
        <end position="167"/>
    </location>
</feature>
<keyword evidence="1" id="KW-1133">Transmembrane helix</keyword>
<evidence type="ECO:0000256" key="1">
    <source>
        <dbReference type="SAM" id="Phobius"/>
    </source>
</evidence>
<feature type="transmembrane region" description="Helical" evidence="1">
    <location>
        <begin position="174"/>
        <end position="193"/>
    </location>
</feature>
<feature type="transmembrane region" description="Helical" evidence="1">
    <location>
        <begin position="403"/>
        <end position="424"/>
    </location>
</feature>
<dbReference type="EMBL" id="CP001734">
    <property type="protein sequence ID" value="ACV69263.1"/>
    <property type="molecule type" value="Genomic_DNA"/>
</dbReference>
<dbReference type="InterPro" id="IPR007294">
    <property type="entry name" value="DUF401"/>
</dbReference>
<dbReference type="KEGG" id="drt:Dret_1979"/>
<keyword evidence="1" id="KW-0472">Membrane</keyword>
<dbReference type="STRING" id="485915.Dret_1979"/>
<accession>C8X4P0</accession>
<organism evidence="2 3">
    <name type="scientific">Desulfohalobium retbaense (strain ATCC 49708 / DSM 5692 / JCM 16813 / HR100)</name>
    <dbReference type="NCBI Taxonomy" id="485915"/>
    <lineage>
        <taxon>Bacteria</taxon>
        <taxon>Pseudomonadati</taxon>
        <taxon>Thermodesulfobacteriota</taxon>
        <taxon>Desulfovibrionia</taxon>
        <taxon>Desulfovibrionales</taxon>
        <taxon>Desulfohalobiaceae</taxon>
        <taxon>Desulfohalobium</taxon>
    </lineage>
</organism>
<reference evidence="2 3" key="2">
    <citation type="journal article" date="2010" name="Stand. Genomic Sci.">
        <title>Complete genome sequence of Desulfohalobium retbaense type strain (HR(100)).</title>
        <authorList>
            <person name="Spring S."/>
            <person name="Nolan M."/>
            <person name="Lapidus A."/>
            <person name="Glavina Del Rio T."/>
            <person name="Copeland A."/>
            <person name="Tice H."/>
            <person name="Cheng J.F."/>
            <person name="Lucas S."/>
            <person name="Land M."/>
            <person name="Chen F."/>
            <person name="Bruce D."/>
            <person name="Goodwin L."/>
            <person name="Pitluck S."/>
            <person name="Ivanova N."/>
            <person name="Mavromatis K."/>
            <person name="Mikhailova N."/>
            <person name="Pati A."/>
            <person name="Chen A."/>
            <person name="Palaniappan K."/>
            <person name="Hauser L."/>
            <person name="Chang Y.J."/>
            <person name="Jeffries C.D."/>
            <person name="Munk C."/>
            <person name="Kiss H."/>
            <person name="Chain P."/>
            <person name="Han C."/>
            <person name="Brettin T."/>
            <person name="Detter J.C."/>
            <person name="Schuler E."/>
            <person name="Goker M."/>
            <person name="Rohde M."/>
            <person name="Bristow J."/>
            <person name="Eisen J.A."/>
            <person name="Markowitz V."/>
            <person name="Hugenholtz P."/>
            <person name="Kyrpides N.C."/>
            <person name="Klenk H.P."/>
        </authorList>
    </citation>
    <scope>NUCLEOTIDE SEQUENCE [LARGE SCALE GENOMIC DNA]</scope>
    <source>
        <strain evidence="2 3">DSM 5692</strain>
    </source>
</reference>
<dbReference type="AlphaFoldDB" id="C8X4P0"/>
<name>C8X4P0_DESRD</name>
<dbReference type="HOGENOM" id="CLU_056143_0_0_7"/>
<dbReference type="PANTHER" id="PTHR39556:SF1">
    <property type="entry name" value="PROTEIN, PUTATIVE-RELATED"/>
    <property type="match status" value="1"/>
</dbReference>
<feature type="transmembrane region" description="Helical" evidence="1">
    <location>
        <begin position="363"/>
        <end position="383"/>
    </location>
</feature>
<dbReference type="Proteomes" id="UP000001052">
    <property type="component" value="Chromosome"/>
</dbReference>
<sequence>MASVALGKIALVFGAMLFGLRLRCDLGLTILGGSLLLGLLFGLDLLAWSRAALAVGTESKLMSLCLVVALILIFSRVLEQTGQSRRLMDALLGVLRWPRLRLVFFPALIGLLPMPGGAVFSAPMVRQAGQDAQVPDRDKAILNYWFRHIWELSWPLYPGIIMAAYLAHWPLTRLISLTWPSVLLCLALGWFFFLRPGVLALPAHNGGEESYPPLRWSLIIAEGAPLAITLAGALGLEAVIRHAGWTLDPEWGFVVALVLGIAWSGVQNRFAPRRLLRLVFSGHVGKMVLLVVAVFVFKNVLERAGVVQSLSGGAAQTAFGVAVVLLPFLVGLLSGITVAFVGATFPLLLSLMEQSLSGQAQTALLMLALFAGFTGVLLSPLHACLLLSCEFFETGLGHVWKRLVPPAVLFFLAGAGYCAVLYLVGG</sequence>